<protein>
    <submittedName>
        <fullName evidence="2">Uncharacterized protein</fullName>
    </submittedName>
</protein>
<proteinExistence type="predicted"/>
<feature type="compositionally biased region" description="Basic and acidic residues" evidence="1">
    <location>
        <begin position="314"/>
        <end position="325"/>
    </location>
</feature>
<feature type="compositionally biased region" description="Basic and acidic residues" evidence="1">
    <location>
        <begin position="240"/>
        <end position="255"/>
    </location>
</feature>
<comment type="caution">
    <text evidence="2">The sequence shown here is derived from an EMBL/GenBank/DDBJ whole genome shotgun (WGS) entry which is preliminary data.</text>
</comment>
<evidence type="ECO:0000313" key="3">
    <source>
        <dbReference type="Proteomes" id="UP001633002"/>
    </source>
</evidence>
<name>A0ABD3I720_9MARC</name>
<organism evidence="2 3">
    <name type="scientific">Riccia sorocarpa</name>
    <dbReference type="NCBI Taxonomy" id="122646"/>
    <lineage>
        <taxon>Eukaryota</taxon>
        <taxon>Viridiplantae</taxon>
        <taxon>Streptophyta</taxon>
        <taxon>Embryophyta</taxon>
        <taxon>Marchantiophyta</taxon>
        <taxon>Marchantiopsida</taxon>
        <taxon>Marchantiidae</taxon>
        <taxon>Marchantiales</taxon>
        <taxon>Ricciaceae</taxon>
        <taxon>Riccia</taxon>
    </lineage>
</organism>
<accession>A0ABD3I720</accession>
<evidence type="ECO:0000256" key="1">
    <source>
        <dbReference type="SAM" id="MobiDB-lite"/>
    </source>
</evidence>
<dbReference type="EMBL" id="JBJQOH010000001">
    <property type="protein sequence ID" value="KAL3699483.1"/>
    <property type="molecule type" value="Genomic_DNA"/>
</dbReference>
<sequence>MKQTRLYFEDLAARLKTKFQISRVWFISLNVADATLIIWKHFDPDPVQCGILLKCILNTSKILEVLAMKDAGMFVRLTLEPKNMDRKTSKIALGGDLMSAKDSQISVVINTLLRKQSGYKLLERECIKHALSSVVFNILQKDAATYLPHPEAATTVAPRKASATVVETDSEEERVIARDIKASQRHEAERMAEAKAAKSAKSKDKGKAIVQEAPKKKSSAPTQAPREKLLGSNIAAETARLSRESKTDTGKRKLESQVTPPPPRIPVAVESETSEDEEDIPYDKDQGDGTDSGSDTPLPSQPVNKKSSKLKTLKQMDKSNMDREKQDICRKALERCRVSAVPIVIPLEQLVEPTLEQDSSKWSPY</sequence>
<feature type="compositionally biased region" description="Basic and acidic residues" evidence="1">
    <location>
        <begin position="195"/>
        <end position="207"/>
    </location>
</feature>
<evidence type="ECO:0000313" key="2">
    <source>
        <dbReference type="EMBL" id="KAL3699483.1"/>
    </source>
</evidence>
<feature type="region of interest" description="Disordered" evidence="1">
    <location>
        <begin position="195"/>
        <end position="325"/>
    </location>
</feature>
<reference evidence="2 3" key="1">
    <citation type="submission" date="2024-09" db="EMBL/GenBank/DDBJ databases">
        <title>Chromosome-scale assembly of Riccia sorocarpa.</title>
        <authorList>
            <person name="Paukszto L."/>
        </authorList>
    </citation>
    <scope>NUCLEOTIDE SEQUENCE [LARGE SCALE GENOMIC DNA]</scope>
    <source>
        <strain evidence="2">LP-2024</strain>
        <tissue evidence="2">Aerial parts of the thallus</tissue>
    </source>
</reference>
<gene>
    <name evidence="2" type="ORF">R1sor_017505</name>
</gene>
<dbReference type="Proteomes" id="UP001633002">
    <property type="component" value="Unassembled WGS sequence"/>
</dbReference>
<keyword evidence="3" id="KW-1185">Reference proteome</keyword>
<dbReference type="AlphaFoldDB" id="A0ABD3I720"/>